<organism evidence="9 10">
    <name type="scientific">Polyangium fumosum</name>
    <dbReference type="NCBI Taxonomy" id="889272"/>
    <lineage>
        <taxon>Bacteria</taxon>
        <taxon>Pseudomonadati</taxon>
        <taxon>Myxococcota</taxon>
        <taxon>Polyangia</taxon>
        <taxon>Polyangiales</taxon>
        <taxon>Polyangiaceae</taxon>
        <taxon>Polyangium</taxon>
    </lineage>
</organism>
<feature type="domain" description="ABC transmembrane type-1" evidence="8">
    <location>
        <begin position="85"/>
        <end position="276"/>
    </location>
</feature>
<dbReference type="OrthoDB" id="9783218at2"/>
<dbReference type="InterPro" id="IPR050366">
    <property type="entry name" value="BP-dependent_transpt_permease"/>
</dbReference>
<dbReference type="InterPro" id="IPR000515">
    <property type="entry name" value="MetI-like"/>
</dbReference>
<proteinExistence type="inferred from homology"/>
<keyword evidence="6 7" id="KW-0472">Membrane</keyword>
<dbReference type="GO" id="GO:0005886">
    <property type="term" value="C:plasma membrane"/>
    <property type="evidence" value="ECO:0007669"/>
    <property type="project" value="UniProtKB-SubCell"/>
</dbReference>
<evidence type="ECO:0000313" key="9">
    <source>
        <dbReference type="EMBL" id="TKC99145.1"/>
    </source>
</evidence>
<dbReference type="InterPro" id="IPR025966">
    <property type="entry name" value="OppC_N"/>
</dbReference>
<comment type="caution">
    <text evidence="9">The sequence shown here is derived from an EMBL/GenBank/DDBJ whole genome shotgun (WGS) entry which is preliminary data.</text>
</comment>
<evidence type="ECO:0000259" key="8">
    <source>
        <dbReference type="PROSITE" id="PS50928"/>
    </source>
</evidence>
<dbReference type="EMBL" id="SSMQ01000060">
    <property type="protein sequence ID" value="TKC99145.1"/>
    <property type="molecule type" value="Genomic_DNA"/>
</dbReference>
<evidence type="ECO:0000256" key="7">
    <source>
        <dbReference type="RuleBase" id="RU363032"/>
    </source>
</evidence>
<dbReference type="AlphaFoldDB" id="A0A4U1IXC1"/>
<evidence type="ECO:0000256" key="5">
    <source>
        <dbReference type="ARBA" id="ARBA00022989"/>
    </source>
</evidence>
<feature type="transmembrane region" description="Helical" evidence="7">
    <location>
        <begin position="254"/>
        <end position="279"/>
    </location>
</feature>
<dbReference type="PANTHER" id="PTHR43386">
    <property type="entry name" value="OLIGOPEPTIDE TRANSPORT SYSTEM PERMEASE PROTEIN APPC"/>
    <property type="match status" value="1"/>
</dbReference>
<evidence type="ECO:0000256" key="3">
    <source>
        <dbReference type="ARBA" id="ARBA00022475"/>
    </source>
</evidence>
<feature type="transmembrane region" description="Helical" evidence="7">
    <location>
        <begin position="205"/>
        <end position="224"/>
    </location>
</feature>
<name>A0A4U1IXC1_9BACT</name>
<accession>A0A4U1IXC1</accession>
<protein>
    <submittedName>
        <fullName evidence="9">ABC transporter permease</fullName>
    </submittedName>
</protein>
<keyword evidence="2 7" id="KW-0813">Transport</keyword>
<feature type="transmembrane region" description="Helical" evidence="7">
    <location>
        <begin position="150"/>
        <end position="167"/>
    </location>
</feature>
<gene>
    <name evidence="9" type="ORF">E8A74_39095</name>
</gene>
<keyword evidence="4 7" id="KW-0812">Transmembrane</keyword>
<sequence>MARSADARTLRAGERAMQTPKIPRKAAAGLVILGVFFLMALVGPLVAPHDPMAFVDIPLQPPSRVHLLGTTGQGQDVWSQTIAGARSSLLVGFVAGLMMTTIGAIVGAVAGTFGGLVDDVLSLLTNVSLVIPALPLAVVLAAYLPAGTRALLVVLVTTGWAWNARVVRAQVLSLRNKDFVAAAIVTGESRLHIVFREILPNMTSVLASCFISATVYAIGAQVGLEFLGLGDMSLVTWGTNLYWASNDAALLTGAWWTLVPTGLSVALVGTALVLVSFSLDEITNPRLRAVSASARALAARGIRMGASTPVVRDHG</sequence>
<dbReference type="GO" id="GO:0071916">
    <property type="term" value="F:dipeptide transmembrane transporter activity"/>
    <property type="evidence" value="ECO:0007669"/>
    <property type="project" value="TreeGrafter"/>
</dbReference>
<feature type="transmembrane region" description="Helical" evidence="7">
    <location>
        <begin position="26"/>
        <end position="47"/>
    </location>
</feature>
<evidence type="ECO:0000256" key="1">
    <source>
        <dbReference type="ARBA" id="ARBA00004651"/>
    </source>
</evidence>
<evidence type="ECO:0000256" key="4">
    <source>
        <dbReference type="ARBA" id="ARBA00022692"/>
    </source>
</evidence>
<dbReference type="Proteomes" id="UP000309215">
    <property type="component" value="Unassembled WGS sequence"/>
</dbReference>
<feature type="transmembrane region" description="Helical" evidence="7">
    <location>
        <begin position="123"/>
        <end position="144"/>
    </location>
</feature>
<dbReference type="Gene3D" id="1.10.3720.10">
    <property type="entry name" value="MetI-like"/>
    <property type="match status" value="1"/>
</dbReference>
<comment type="similarity">
    <text evidence="7">Belongs to the binding-protein-dependent transport system permease family.</text>
</comment>
<dbReference type="PANTHER" id="PTHR43386:SF1">
    <property type="entry name" value="D,D-DIPEPTIDE TRANSPORT SYSTEM PERMEASE PROTEIN DDPC-RELATED"/>
    <property type="match status" value="1"/>
</dbReference>
<reference evidence="9 10" key="1">
    <citation type="submission" date="2019-04" db="EMBL/GenBank/DDBJ databases">
        <authorList>
            <person name="Li Y."/>
            <person name="Wang J."/>
        </authorList>
    </citation>
    <scope>NUCLEOTIDE SEQUENCE [LARGE SCALE GENOMIC DNA]</scope>
    <source>
        <strain evidence="9 10">DSM 14668</strain>
    </source>
</reference>
<dbReference type="Pfam" id="PF00528">
    <property type="entry name" value="BPD_transp_1"/>
    <property type="match status" value="1"/>
</dbReference>
<dbReference type="InterPro" id="IPR035906">
    <property type="entry name" value="MetI-like_sf"/>
</dbReference>
<feature type="transmembrane region" description="Helical" evidence="7">
    <location>
        <begin position="89"/>
        <end position="111"/>
    </location>
</feature>
<keyword evidence="3" id="KW-1003">Cell membrane</keyword>
<dbReference type="PROSITE" id="PS50928">
    <property type="entry name" value="ABC_TM1"/>
    <property type="match status" value="1"/>
</dbReference>
<dbReference type="CDD" id="cd06261">
    <property type="entry name" value="TM_PBP2"/>
    <property type="match status" value="1"/>
</dbReference>
<evidence type="ECO:0000256" key="6">
    <source>
        <dbReference type="ARBA" id="ARBA00023136"/>
    </source>
</evidence>
<comment type="subcellular location">
    <subcellularLocation>
        <location evidence="1 7">Cell membrane</location>
        <topology evidence="1 7">Multi-pass membrane protein</topology>
    </subcellularLocation>
</comment>
<evidence type="ECO:0000256" key="2">
    <source>
        <dbReference type="ARBA" id="ARBA00022448"/>
    </source>
</evidence>
<dbReference type="SUPFAM" id="SSF161098">
    <property type="entry name" value="MetI-like"/>
    <property type="match status" value="1"/>
</dbReference>
<keyword evidence="5 7" id="KW-1133">Transmembrane helix</keyword>
<evidence type="ECO:0000313" key="10">
    <source>
        <dbReference type="Proteomes" id="UP000309215"/>
    </source>
</evidence>
<dbReference type="Pfam" id="PF12911">
    <property type="entry name" value="OppC_N"/>
    <property type="match status" value="1"/>
</dbReference>
<keyword evidence="10" id="KW-1185">Reference proteome</keyword>